<accession>A0ABX5I6R9</accession>
<dbReference type="NCBIfam" id="NF047366">
    <property type="entry name" value="TscT"/>
    <property type="match status" value="1"/>
</dbReference>
<keyword evidence="3" id="KW-1185">Reference proteome</keyword>
<gene>
    <name evidence="2" type="ORF">BU676_08655</name>
</gene>
<dbReference type="EMBL" id="PZAO01000021">
    <property type="protein sequence ID" value="PTG69072.1"/>
    <property type="molecule type" value="Genomic_DNA"/>
</dbReference>
<dbReference type="RefSeq" id="WP_107372676.1">
    <property type="nucleotide sequence ID" value="NZ_PZAO01000021.1"/>
</dbReference>
<evidence type="ECO:0000313" key="3">
    <source>
        <dbReference type="Proteomes" id="UP000242008"/>
    </source>
</evidence>
<name>A0ABX5I6R9_STACR</name>
<organism evidence="2 3">
    <name type="scientific">Staphylococcus chromogenes</name>
    <name type="common">Staphylococcus hyicus subsp. chromogenes</name>
    <dbReference type="NCBI Taxonomy" id="46126"/>
    <lineage>
        <taxon>Bacteria</taxon>
        <taxon>Bacillati</taxon>
        <taxon>Bacillota</taxon>
        <taxon>Bacilli</taxon>
        <taxon>Bacillales</taxon>
        <taxon>Staphylococcaceae</taxon>
        <taxon>Staphylococcus</taxon>
    </lineage>
</organism>
<proteinExistence type="predicted"/>
<dbReference type="InterPro" id="IPR009942">
    <property type="entry name" value="DUF1474"/>
</dbReference>
<dbReference type="Pfam" id="PF07342">
    <property type="entry name" value="TscT"/>
    <property type="match status" value="1"/>
</dbReference>
<protein>
    <submittedName>
        <fullName evidence="2">Pathogenicity island protein</fullName>
    </submittedName>
</protein>
<dbReference type="Proteomes" id="UP000242008">
    <property type="component" value="Unassembled WGS sequence"/>
</dbReference>
<reference evidence="2 3" key="1">
    <citation type="journal article" date="2016" name="Front. Microbiol.">
        <title>Comprehensive Phylogenetic Analysis of Bovine Non-aureus Staphylococci Species Based on Whole-Genome Sequencing.</title>
        <authorList>
            <person name="Naushad S."/>
            <person name="Barkema H.W."/>
            <person name="Luby C."/>
            <person name="Condas L.A."/>
            <person name="Nobrega D.B."/>
            <person name="Carson D.A."/>
            <person name="De Buck J."/>
        </authorList>
    </citation>
    <scope>NUCLEOTIDE SEQUENCE [LARGE SCALE GENOMIC DNA]</scope>
    <source>
        <strain evidence="2 3">SNUC 1363</strain>
    </source>
</reference>
<evidence type="ECO:0000259" key="1">
    <source>
        <dbReference type="Pfam" id="PF07342"/>
    </source>
</evidence>
<sequence>MNWELSDLKSDLEVLKQKYDFLLTTHTWFGDDMFKFEKSPATKSELMTYAYGYDEARIQHQQTFDLMHYYLKEFEELIKRLNEIEKASSAKFGDRTDNA</sequence>
<evidence type="ECO:0000313" key="2">
    <source>
        <dbReference type="EMBL" id="PTG69072.1"/>
    </source>
</evidence>
<comment type="caution">
    <text evidence="2">The sequence shown here is derived from an EMBL/GenBank/DDBJ whole genome shotgun (WGS) entry which is preliminary data.</text>
</comment>
<feature type="domain" description="TscT toxin" evidence="1">
    <location>
        <begin position="1"/>
        <end position="99"/>
    </location>
</feature>